<dbReference type="EMBL" id="JAAALK010000288">
    <property type="protein sequence ID" value="KAG8053046.1"/>
    <property type="molecule type" value="Genomic_DNA"/>
</dbReference>
<dbReference type="AlphaFoldDB" id="A0A8J5S9P1"/>
<comment type="caution">
    <text evidence="2">The sequence shown here is derived from an EMBL/GenBank/DDBJ whole genome shotgun (WGS) entry which is preliminary data.</text>
</comment>
<evidence type="ECO:0000256" key="1">
    <source>
        <dbReference type="SAM" id="MobiDB-lite"/>
    </source>
</evidence>
<feature type="region of interest" description="Disordered" evidence="1">
    <location>
        <begin position="63"/>
        <end position="91"/>
    </location>
</feature>
<gene>
    <name evidence="2" type="ORF">GUJ93_ZPchr0001g31245</name>
</gene>
<name>A0A8J5S9P1_ZIZPA</name>
<reference evidence="2" key="1">
    <citation type="journal article" date="2021" name="bioRxiv">
        <title>Whole Genome Assembly and Annotation of Northern Wild Rice, Zizania palustris L., Supports a Whole Genome Duplication in the Zizania Genus.</title>
        <authorList>
            <person name="Haas M."/>
            <person name="Kono T."/>
            <person name="Macchietto M."/>
            <person name="Millas R."/>
            <person name="McGilp L."/>
            <person name="Shao M."/>
            <person name="Duquette J."/>
            <person name="Hirsch C.N."/>
            <person name="Kimball J."/>
        </authorList>
    </citation>
    <scope>NUCLEOTIDE SEQUENCE</scope>
    <source>
        <tissue evidence="2">Fresh leaf tissue</tissue>
    </source>
</reference>
<sequence length="91" mass="9745">MQKRGSCIALPTPGTRGPGSLVRTATYLGYAALAAGSPAAEHYLLRPDKKNAPPRNAVCTTNTQKHCAMRHSAKTKTAAMIPTRKKKDLVE</sequence>
<proteinExistence type="predicted"/>
<evidence type="ECO:0000313" key="2">
    <source>
        <dbReference type="EMBL" id="KAG8053046.1"/>
    </source>
</evidence>
<protein>
    <submittedName>
        <fullName evidence="2">Uncharacterized protein</fullName>
    </submittedName>
</protein>
<reference evidence="2" key="2">
    <citation type="submission" date="2021-02" db="EMBL/GenBank/DDBJ databases">
        <authorList>
            <person name="Kimball J.A."/>
            <person name="Haas M.W."/>
            <person name="Macchietto M."/>
            <person name="Kono T."/>
            <person name="Duquette J."/>
            <person name="Shao M."/>
        </authorList>
    </citation>
    <scope>NUCLEOTIDE SEQUENCE</scope>
    <source>
        <tissue evidence="2">Fresh leaf tissue</tissue>
    </source>
</reference>
<keyword evidence="3" id="KW-1185">Reference proteome</keyword>
<dbReference type="Proteomes" id="UP000729402">
    <property type="component" value="Unassembled WGS sequence"/>
</dbReference>
<organism evidence="2 3">
    <name type="scientific">Zizania palustris</name>
    <name type="common">Northern wild rice</name>
    <dbReference type="NCBI Taxonomy" id="103762"/>
    <lineage>
        <taxon>Eukaryota</taxon>
        <taxon>Viridiplantae</taxon>
        <taxon>Streptophyta</taxon>
        <taxon>Embryophyta</taxon>
        <taxon>Tracheophyta</taxon>
        <taxon>Spermatophyta</taxon>
        <taxon>Magnoliopsida</taxon>
        <taxon>Liliopsida</taxon>
        <taxon>Poales</taxon>
        <taxon>Poaceae</taxon>
        <taxon>BOP clade</taxon>
        <taxon>Oryzoideae</taxon>
        <taxon>Oryzeae</taxon>
        <taxon>Zizaniinae</taxon>
        <taxon>Zizania</taxon>
    </lineage>
</organism>
<evidence type="ECO:0000313" key="3">
    <source>
        <dbReference type="Proteomes" id="UP000729402"/>
    </source>
</evidence>
<accession>A0A8J5S9P1</accession>